<proteinExistence type="inferred from homology"/>
<reference evidence="7" key="1">
    <citation type="journal article" date="2019" name="Int. J. Syst. Evol. Microbiol.">
        <title>The Global Catalogue of Microorganisms (GCM) 10K type strain sequencing project: providing services to taxonomists for standard genome sequencing and annotation.</title>
        <authorList>
            <consortium name="The Broad Institute Genomics Platform"/>
            <consortium name="The Broad Institute Genome Sequencing Center for Infectious Disease"/>
            <person name="Wu L."/>
            <person name="Ma J."/>
        </authorList>
    </citation>
    <scope>NUCLEOTIDE SEQUENCE [LARGE SCALE GENOMIC DNA]</scope>
    <source>
        <strain evidence="7">TISTR 2466</strain>
    </source>
</reference>
<dbReference type="Pfam" id="PF00126">
    <property type="entry name" value="HTH_1"/>
    <property type="match status" value="1"/>
</dbReference>
<organism evidence="6 7">
    <name type="scientific">Sporolactobacillus shoreicorticis</name>
    <dbReference type="NCBI Taxonomy" id="1923877"/>
    <lineage>
        <taxon>Bacteria</taxon>
        <taxon>Bacillati</taxon>
        <taxon>Bacillota</taxon>
        <taxon>Bacilli</taxon>
        <taxon>Bacillales</taxon>
        <taxon>Sporolactobacillaceae</taxon>
        <taxon>Sporolactobacillus</taxon>
    </lineage>
</organism>
<dbReference type="PANTHER" id="PTHR30126">
    <property type="entry name" value="HTH-TYPE TRANSCRIPTIONAL REGULATOR"/>
    <property type="match status" value="1"/>
</dbReference>
<dbReference type="Gene3D" id="1.10.10.10">
    <property type="entry name" value="Winged helix-like DNA-binding domain superfamily/Winged helix DNA-binding domain"/>
    <property type="match status" value="1"/>
</dbReference>
<dbReference type="InterPro" id="IPR036390">
    <property type="entry name" value="WH_DNA-bd_sf"/>
</dbReference>
<dbReference type="Proteomes" id="UP001597399">
    <property type="component" value="Unassembled WGS sequence"/>
</dbReference>
<comment type="similarity">
    <text evidence="1">Belongs to the LysR transcriptional regulatory family.</text>
</comment>
<dbReference type="PROSITE" id="PS50931">
    <property type="entry name" value="HTH_LYSR"/>
    <property type="match status" value="1"/>
</dbReference>
<dbReference type="InterPro" id="IPR036388">
    <property type="entry name" value="WH-like_DNA-bd_sf"/>
</dbReference>
<keyword evidence="4" id="KW-0804">Transcription</keyword>
<evidence type="ECO:0000256" key="1">
    <source>
        <dbReference type="ARBA" id="ARBA00009437"/>
    </source>
</evidence>
<keyword evidence="7" id="KW-1185">Reference proteome</keyword>
<protein>
    <submittedName>
        <fullName evidence="6">LysR family transcriptional regulator</fullName>
    </submittedName>
</protein>
<comment type="caution">
    <text evidence="6">The sequence shown here is derived from an EMBL/GenBank/DDBJ whole genome shotgun (WGS) entry which is preliminary data.</text>
</comment>
<evidence type="ECO:0000256" key="2">
    <source>
        <dbReference type="ARBA" id="ARBA00023015"/>
    </source>
</evidence>
<evidence type="ECO:0000256" key="4">
    <source>
        <dbReference type="ARBA" id="ARBA00023163"/>
    </source>
</evidence>
<dbReference type="SUPFAM" id="SSF46785">
    <property type="entry name" value="Winged helix' DNA-binding domain"/>
    <property type="match status" value="1"/>
</dbReference>
<dbReference type="Gene3D" id="3.40.190.290">
    <property type="match status" value="1"/>
</dbReference>
<accession>A0ABW5RYL3</accession>
<dbReference type="CDD" id="cd05466">
    <property type="entry name" value="PBP2_LTTR_substrate"/>
    <property type="match status" value="1"/>
</dbReference>
<evidence type="ECO:0000313" key="6">
    <source>
        <dbReference type="EMBL" id="MFD2692589.1"/>
    </source>
</evidence>
<evidence type="ECO:0000256" key="3">
    <source>
        <dbReference type="ARBA" id="ARBA00023125"/>
    </source>
</evidence>
<dbReference type="InterPro" id="IPR000847">
    <property type="entry name" value="LysR_HTH_N"/>
</dbReference>
<dbReference type="EMBL" id="JBHUMQ010000003">
    <property type="protein sequence ID" value="MFD2692589.1"/>
    <property type="molecule type" value="Genomic_DNA"/>
</dbReference>
<keyword evidence="3" id="KW-0238">DNA-binding</keyword>
<keyword evidence="2" id="KW-0805">Transcription regulation</keyword>
<dbReference type="SUPFAM" id="SSF53850">
    <property type="entry name" value="Periplasmic binding protein-like II"/>
    <property type="match status" value="1"/>
</dbReference>
<dbReference type="RefSeq" id="WP_253059901.1">
    <property type="nucleotide sequence ID" value="NZ_JAMXWM010000004.1"/>
</dbReference>
<dbReference type="Pfam" id="PF03466">
    <property type="entry name" value="LysR_substrate"/>
    <property type="match status" value="1"/>
</dbReference>
<evidence type="ECO:0000313" key="7">
    <source>
        <dbReference type="Proteomes" id="UP001597399"/>
    </source>
</evidence>
<gene>
    <name evidence="6" type="ORF">ACFSUE_02875</name>
</gene>
<feature type="domain" description="HTH lysR-type" evidence="5">
    <location>
        <begin position="18"/>
        <end position="62"/>
    </location>
</feature>
<dbReference type="PANTHER" id="PTHR30126:SF40">
    <property type="entry name" value="HTH-TYPE TRANSCRIPTIONAL REGULATOR GLTR"/>
    <property type="match status" value="1"/>
</dbReference>
<name>A0ABW5RYL3_9BACL</name>
<dbReference type="InterPro" id="IPR005119">
    <property type="entry name" value="LysR_subst-bd"/>
</dbReference>
<evidence type="ECO:0000259" key="5">
    <source>
        <dbReference type="PROSITE" id="PS50931"/>
    </source>
</evidence>
<sequence>MVDMPSITELEDFLIYGRFKNFSLAAKEAKVTQSAFSFQMKKLEQIIGVKLIERSNRGSKLTPEGEFFYRKINEILPNLKTAIYDVQQVTGKKPLELKVGVLTSLGDVLMNQHAAYFHQKYSNIFITVYSMEKSNLIHSLENERIDIASTFLSPDMQLGPYDKAFFRMDRIAYYAPNLSFFGKKISAETILHYPFVKYPTHYLMSSITDNYLIHNAHAEPKATVQLSTPYAIVNYCKENNSGALLPERLLTALQENRQPGMQYAIDPILDLKTYLLYKKENPKYDMMKLFIDYVIKLNKAFRME</sequence>
<dbReference type="PRINTS" id="PR00039">
    <property type="entry name" value="HTHLYSR"/>
</dbReference>